<evidence type="ECO:0000313" key="13">
    <source>
        <dbReference type="Proteomes" id="UP000800235"/>
    </source>
</evidence>
<dbReference type="GO" id="GO:0045944">
    <property type="term" value="P:positive regulation of transcription by RNA polymerase II"/>
    <property type="evidence" value="ECO:0007669"/>
    <property type="project" value="TreeGrafter"/>
</dbReference>
<dbReference type="PANTHER" id="PTHR10071">
    <property type="entry name" value="TRANSCRIPTION FACTOR GATA FAMILY MEMBER"/>
    <property type="match status" value="1"/>
</dbReference>
<dbReference type="InterPro" id="IPR013088">
    <property type="entry name" value="Znf_NHR/GATA"/>
</dbReference>
<dbReference type="PRINTS" id="PR00619">
    <property type="entry name" value="GATAZNFINGER"/>
</dbReference>
<dbReference type="OrthoDB" id="515401at2759"/>
<dbReference type="Proteomes" id="UP000800235">
    <property type="component" value="Unassembled WGS sequence"/>
</dbReference>
<dbReference type="Gene3D" id="3.30.50.10">
    <property type="entry name" value="Erythroid Transcription Factor GATA-1, subunit A"/>
    <property type="match status" value="1"/>
</dbReference>
<keyword evidence="2" id="KW-0479">Metal-binding</keyword>
<dbReference type="CDD" id="cd00202">
    <property type="entry name" value="ZnF_GATA"/>
    <property type="match status" value="1"/>
</dbReference>
<dbReference type="SUPFAM" id="SSF57716">
    <property type="entry name" value="Glucocorticoid receptor-like (DNA-binding domain)"/>
    <property type="match status" value="1"/>
</dbReference>
<feature type="compositionally biased region" description="Polar residues" evidence="10">
    <location>
        <begin position="717"/>
        <end position="730"/>
    </location>
</feature>
<protein>
    <recommendedName>
        <fullName evidence="11">GATA-type domain-containing protein</fullName>
    </recommendedName>
</protein>
<feature type="compositionally biased region" description="Polar residues" evidence="10">
    <location>
        <begin position="826"/>
        <end position="850"/>
    </location>
</feature>
<dbReference type="FunFam" id="3.30.50.10:FF:000007">
    <property type="entry name" value="Nitrogen regulatory AreA, N-terminal"/>
    <property type="match status" value="1"/>
</dbReference>
<evidence type="ECO:0000256" key="5">
    <source>
        <dbReference type="ARBA" id="ARBA00023015"/>
    </source>
</evidence>
<feature type="domain" description="GATA-type" evidence="11">
    <location>
        <begin position="738"/>
        <end position="791"/>
    </location>
</feature>
<dbReference type="GO" id="GO:0042128">
    <property type="term" value="P:nitrate assimilation"/>
    <property type="evidence" value="ECO:0007669"/>
    <property type="project" value="UniProtKB-KW"/>
</dbReference>
<dbReference type="Pfam" id="PF08550">
    <property type="entry name" value="GATA_AreA"/>
    <property type="match status" value="1"/>
</dbReference>
<evidence type="ECO:0000256" key="4">
    <source>
        <dbReference type="ARBA" id="ARBA00022833"/>
    </source>
</evidence>
<keyword evidence="8" id="KW-0539">Nucleus</keyword>
<dbReference type="GO" id="GO:0005634">
    <property type="term" value="C:nucleus"/>
    <property type="evidence" value="ECO:0007669"/>
    <property type="project" value="UniProtKB-SubCell"/>
</dbReference>
<dbReference type="Pfam" id="PF00320">
    <property type="entry name" value="GATA"/>
    <property type="match status" value="1"/>
</dbReference>
<dbReference type="PROSITE" id="PS00344">
    <property type="entry name" value="GATA_ZN_FINGER_1"/>
    <property type="match status" value="1"/>
</dbReference>
<dbReference type="SMART" id="SM00401">
    <property type="entry name" value="ZnF_GATA"/>
    <property type="match status" value="1"/>
</dbReference>
<evidence type="ECO:0000259" key="11">
    <source>
        <dbReference type="PROSITE" id="PS50114"/>
    </source>
</evidence>
<dbReference type="PANTHER" id="PTHR10071:SF281">
    <property type="entry name" value="BOX A-BINDING FACTOR-RELATED"/>
    <property type="match status" value="1"/>
</dbReference>
<keyword evidence="6" id="KW-0534">Nitrate assimilation</keyword>
<evidence type="ECO:0000256" key="3">
    <source>
        <dbReference type="ARBA" id="ARBA00022771"/>
    </source>
</evidence>
<evidence type="ECO:0000256" key="6">
    <source>
        <dbReference type="ARBA" id="ARBA00023063"/>
    </source>
</evidence>
<gene>
    <name evidence="12" type="ORF">EJ08DRAFT_664444</name>
</gene>
<feature type="region of interest" description="Disordered" evidence="10">
    <location>
        <begin position="624"/>
        <end position="743"/>
    </location>
</feature>
<evidence type="ECO:0000256" key="9">
    <source>
        <dbReference type="PROSITE-ProRule" id="PRU00094"/>
    </source>
</evidence>
<dbReference type="AlphaFoldDB" id="A0A9P4TTR1"/>
<comment type="subcellular location">
    <subcellularLocation>
        <location evidence="1">Nucleus</location>
    </subcellularLocation>
</comment>
<evidence type="ECO:0000256" key="7">
    <source>
        <dbReference type="ARBA" id="ARBA00023163"/>
    </source>
</evidence>
<proteinExistence type="predicted"/>
<dbReference type="EMBL" id="MU007083">
    <property type="protein sequence ID" value="KAF2423280.1"/>
    <property type="molecule type" value="Genomic_DNA"/>
</dbReference>
<comment type="caution">
    <text evidence="12">The sequence shown here is derived from an EMBL/GenBank/DDBJ whole genome shotgun (WGS) entry which is preliminary data.</text>
</comment>
<evidence type="ECO:0000256" key="8">
    <source>
        <dbReference type="ARBA" id="ARBA00023242"/>
    </source>
</evidence>
<dbReference type="InterPro" id="IPR000679">
    <property type="entry name" value="Znf_GATA"/>
</dbReference>
<feature type="compositionally biased region" description="Basic and acidic residues" evidence="10">
    <location>
        <begin position="673"/>
        <end position="682"/>
    </location>
</feature>
<dbReference type="GO" id="GO:0008270">
    <property type="term" value="F:zinc ion binding"/>
    <property type="evidence" value="ECO:0007669"/>
    <property type="project" value="UniProtKB-KW"/>
</dbReference>
<keyword evidence="3 9" id="KW-0863">Zinc-finger</keyword>
<evidence type="ECO:0000256" key="2">
    <source>
        <dbReference type="ARBA" id="ARBA00022723"/>
    </source>
</evidence>
<keyword evidence="7" id="KW-0804">Transcription</keyword>
<dbReference type="InterPro" id="IPR039355">
    <property type="entry name" value="Transcription_factor_GATA"/>
</dbReference>
<evidence type="ECO:0000256" key="10">
    <source>
        <dbReference type="SAM" id="MobiDB-lite"/>
    </source>
</evidence>
<feature type="region of interest" description="Disordered" evidence="10">
    <location>
        <begin position="869"/>
        <end position="962"/>
    </location>
</feature>
<sequence>MARPVVAQQRGGDSAFTFANDLGLDAAFEDLGVDSHAFHAALPQAPYQPLQHHQLSFQRLTQPQYPSYPPSHDQLHSSTTSSTSALTSYILPSPITRSTANSKLELSHEDGAVRRGVLQEAYFPTWKDDTASGVLESPEEMQQKDPLATQVWKLYSKAKGQLPNAERMENLTWRMMSMNLRRLELERKGLVTTRVDLSFTSSLYKSHYTDSDTLNRAQPHATTSAPTIVPSGSGIAQLRKASDQSTPLSQPPTIIANSDAMNLDDFIMPTSIGTPAGLSPSPSAEKMANSTPSGIPIRMQNQNLDHDLHISRASAPLVQPEIFREGGEFGYVQRHVRKTSIDERRPPKRRADASPLIPTVSGIMLPNDANAETALNNYSLDGQSSFQTHHTHPPQVPFALDTYNLDHDPIINSAGPFQQHFTFSPGASPQIQYNGRSQMFSHGSMPSSLTSADYYSPPGSAYPSAVSTPQPMPEGDQIYFDRRLIDINQRGNMHNFNAHSPSQISNSMQPQYIFNPSSDQLFSAVTTSGPLPHFTAASFSHSGHVNPSHVIHPDYNAASRLGPTHGPRNEGIFQFGADSDDNDDEDGGAFAERNLAMLDYSSLEDPSLDVANGFQWETNMSNQFNPTAARYPAGPPRKTVTIGSTEMMPSPPEWGSSGGLGRTHGSAASVSELRNRSQDPRRQKIPRTTSVPNAAALAHSQGGYQARSSPNSPPESGFSSAAPSRPTTPGGTRLEQDNTAPTTCTNCFTQTTPLWRRNPEGQPLCNACGLFLKLHGVVRPLSLKTDVIKKRNRGSGNAVANVGSGSTRSSKKSSRKNSIVQMPVATPSSNGANESESPKSTAGSVNSAGTGSVGTPGIAGAAAGKSGVVPIAPGPPKSQQGALGAASGRGATATPKRLRQQSKGGAQDFEMPDTEESNLSAKPQPARPMMMNAQQPLFPGAMGQGVSQSTGPQEWEWLTMSL</sequence>
<keyword evidence="4" id="KW-0862">Zinc</keyword>
<dbReference type="GO" id="GO:0000122">
    <property type="term" value="P:negative regulation of transcription by RNA polymerase II"/>
    <property type="evidence" value="ECO:0007669"/>
    <property type="project" value="TreeGrafter"/>
</dbReference>
<dbReference type="GO" id="GO:0000981">
    <property type="term" value="F:DNA-binding transcription factor activity, RNA polymerase II-specific"/>
    <property type="evidence" value="ECO:0007669"/>
    <property type="project" value="TreeGrafter"/>
</dbReference>
<name>A0A9P4TTR1_9PEZI</name>
<keyword evidence="13" id="KW-1185">Reference proteome</keyword>
<feature type="region of interest" description="Disordered" evidence="10">
    <location>
        <begin position="794"/>
        <end position="851"/>
    </location>
</feature>
<evidence type="ECO:0000256" key="1">
    <source>
        <dbReference type="ARBA" id="ARBA00004123"/>
    </source>
</evidence>
<reference evidence="12" key="1">
    <citation type="journal article" date="2020" name="Stud. Mycol.">
        <title>101 Dothideomycetes genomes: a test case for predicting lifestyles and emergence of pathogens.</title>
        <authorList>
            <person name="Haridas S."/>
            <person name="Albert R."/>
            <person name="Binder M."/>
            <person name="Bloem J."/>
            <person name="Labutti K."/>
            <person name="Salamov A."/>
            <person name="Andreopoulos B."/>
            <person name="Baker S."/>
            <person name="Barry K."/>
            <person name="Bills G."/>
            <person name="Bluhm B."/>
            <person name="Cannon C."/>
            <person name="Castanera R."/>
            <person name="Culley D."/>
            <person name="Daum C."/>
            <person name="Ezra D."/>
            <person name="Gonzalez J."/>
            <person name="Henrissat B."/>
            <person name="Kuo A."/>
            <person name="Liang C."/>
            <person name="Lipzen A."/>
            <person name="Lutzoni F."/>
            <person name="Magnuson J."/>
            <person name="Mondo S."/>
            <person name="Nolan M."/>
            <person name="Ohm R."/>
            <person name="Pangilinan J."/>
            <person name="Park H.-J."/>
            <person name="Ramirez L."/>
            <person name="Alfaro M."/>
            <person name="Sun H."/>
            <person name="Tritt A."/>
            <person name="Yoshinaga Y."/>
            <person name="Zwiers L.-H."/>
            <person name="Turgeon B."/>
            <person name="Goodwin S."/>
            <person name="Spatafora J."/>
            <person name="Crous P."/>
            <person name="Grigoriev I."/>
        </authorList>
    </citation>
    <scope>NUCLEOTIDE SEQUENCE</scope>
    <source>
        <strain evidence="12">CBS 130266</strain>
    </source>
</reference>
<dbReference type="InterPro" id="IPR013860">
    <property type="entry name" value="AreA_GATA"/>
</dbReference>
<feature type="region of interest" description="Disordered" evidence="10">
    <location>
        <begin position="62"/>
        <end position="81"/>
    </location>
</feature>
<accession>A0A9P4TTR1</accession>
<dbReference type="GO" id="GO:0000978">
    <property type="term" value="F:RNA polymerase II cis-regulatory region sequence-specific DNA binding"/>
    <property type="evidence" value="ECO:0007669"/>
    <property type="project" value="TreeGrafter"/>
</dbReference>
<evidence type="ECO:0000313" key="12">
    <source>
        <dbReference type="EMBL" id="KAF2423280.1"/>
    </source>
</evidence>
<organism evidence="12 13">
    <name type="scientific">Tothia fuscella</name>
    <dbReference type="NCBI Taxonomy" id="1048955"/>
    <lineage>
        <taxon>Eukaryota</taxon>
        <taxon>Fungi</taxon>
        <taxon>Dikarya</taxon>
        <taxon>Ascomycota</taxon>
        <taxon>Pezizomycotina</taxon>
        <taxon>Dothideomycetes</taxon>
        <taxon>Pleosporomycetidae</taxon>
        <taxon>Venturiales</taxon>
        <taxon>Cylindrosympodiaceae</taxon>
        <taxon>Tothia</taxon>
    </lineage>
</organism>
<dbReference type="PROSITE" id="PS50114">
    <property type="entry name" value="GATA_ZN_FINGER_2"/>
    <property type="match status" value="1"/>
</dbReference>
<keyword evidence="5" id="KW-0805">Transcription regulation</keyword>